<feature type="compositionally biased region" description="Polar residues" evidence="1">
    <location>
        <begin position="68"/>
        <end position="97"/>
    </location>
</feature>
<evidence type="ECO:0000256" key="1">
    <source>
        <dbReference type="SAM" id="MobiDB-lite"/>
    </source>
</evidence>
<dbReference type="EMBL" id="KZ819283">
    <property type="protein sequence ID" value="PWO01261.1"/>
    <property type="molecule type" value="Genomic_DNA"/>
</dbReference>
<organism evidence="2 3">
    <name type="scientific">Tilletiopsis washingtonensis</name>
    <dbReference type="NCBI Taxonomy" id="58919"/>
    <lineage>
        <taxon>Eukaryota</taxon>
        <taxon>Fungi</taxon>
        <taxon>Dikarya</taxon>
        <taxon>Basidiomycota</taxon>
        <taxon>Ustilaginomycotina</taxon>
        <taxon>Exobasidiomycetes</taxon>
        <taxon>Entylomatales</taxon>
        <taxon>Entylomatales incertae sedis</taxon>
        <taxon>Tilletiopsis</taxon>
    </lineage>
</organism>
<feature type="compositionally biased region" description="Polar residues" evidence="1">
    <location>
        <begin position="656"/>
        <end position="670"/>
    </location>
</feature>
<feature type="region of interest" description="Disordered" evidence="1">
    <location>
        <begin position="44"/>
        <end position="97"/>
    </location>
</feature>
<feature type="compositionally biased region" description="Polar residues" evidence="1">
    <location>
        <begin position="764"/>
        <end position="773"/>
    </location>
</feature>
<feature type="region of interest" description="Disordered" evidence="1">
    <location>
        <begin position="588"/>
        <end position="615"/>
    </location>
</feature>
<dbReference type="Proteomes" id="UP000245946">
    <property type="component" value="Unassembled WGS sequence"/>
</dbReference>
<keyword evidence="3" id="KW-1185">Reference proteome</keyword>
<feature type="compositionally biased region" description="Polar residues" evidence="1">
    <location>
        <begin position="467"/>
        <end position="478"/>
    </location>
</feature>
<dbReference type="AlphaFoldDB" id="A0A316ZHM7"/>
<protein>
    <submittedName>
        <fullName evidence="2">Uncharacterized protein</fullName>
    </submittedName>
</protein>
<sequence>MLGAQTYPAPPSQGAASRSDIDEGSFFVGKLPLVTNLSSSIAMPDKNSTMAARDSPGRRSPFPDSLPQMMSGSPLQRGRSTSSARQQPSTMDAPMNTPQRCFSVATMHTVDFVDMFGEPCAPDVSSTIVFLVTPSQVAPYRLVSPSSPSRSLGASPPVIAPMTPPNSGISSRPYIVYRSWIELSALDDRLQSTFDMLLSAPRRNTLARLSAELSPTGKLRAKGLRVLKTAAFLNKSSTLPASRESQADVFRLKLDECWAELLLAGGEVIASSRAMQSFCHKRSTDDRMSTPAESLAPSDDPFKAPSPVQSDFLRPLKTQRGAFTAAEMHERLGQENIEPSSCFEEEILEPSSYRDIPRRRGSNMFDRFRQRATEQQDMDAVSDASSQSIRSSSSVRSFRSIKSFASSRLGLQRSTDSLQKMTPGTLRSPAEQVRASFIRPTASPNQTGRSVSNGHRPSVSVDVRPWTPQSESYRSPSRASDAALDGSLSRDSTFASADRSVSRASGRFMQRSNSRDSGVVLERPVLGASRASSSGASPSGSVFRCSSEADDSSSSVVAPALCSSVPTLSSSEAGAICSSKPYASVQDRARSQNISSPNTRSASPVAIPGSRPSANLSRYSSMRLGSWLAPSRLSASLDTSAHGSPCSRPTRMASLLTPTPGSSESSQDQPETPMPVATPTEATASIDASIRSSPSSLERMIFGAPAAAANDDGASFADLLSASPTRASHCSSTGAVHESQAAPAPLDLTDIRRPSLISLSLSSNTTQEDSSAQVRHDSPTVPCLGLPPRPDTFLDLPCSSTDTQYDETAVPYDRFGGSRASPRRHSGLAVRISLDFGDADSIMGEDSLDVDETALPEVHPYADAANMPFTPPRRTAHPYAAQ</sequence>
<feature type="compositionally biased region" description="Polar residues" evidence="1">
    <location>
        <begin position="442"/>
        <end position="455"/>
    </location>
</feature>
<dbReference type="RefSeq" id="XP_025601539.1">
    <property type="nucleotide sequence ID" value="XM_025745839.1"/>
</dbReference>
<feature type="compositionally biased region" description="Polar residues" evidence="1">
    <location>
        <begin position="412"/>
        <end position="422"/>
    </location>
</feature>
<feature type="region of interest" description="Disordered" evidence="1">
    <location>
        <begin position="282"/>
        <end position="309"/>
    </location>
</feature>
<feature type="region of interest" description="Disordered" evidence="1">
    <location>
        <begin position="1"/>
        <end position="20"/>
    </location>
</feature>
<dbReference type="GeneID" id="37273383"/>
<feature type="region of interest" description="Disordered" evidence="1">
    <location>
        <begin position="762"/>
        <end position="787"/>
    </location>
</feature>
<feature type="region of interest" description="Disordered" evidence="1">
    <location>
        <begin position="409"/>
        <end position="520"/>
    </location>
</feature>
<gene>
    <name evidence="2" type="ORF">FA09DRAFT_8059</name>
</gene>
<evidence type="ECO:0000313" key="2">
    <source>
        <dbReference type="EMBL" id="PWO01261.1"/>
    </source>
</evidence>
<feature type="region of interest" description="Disordered" evidence="1">
    <location>
        <begin position="372"/>
        <end position="392"/>
    </location>
</feature>
<feature type="compositionally biased region" description="Low complexity" evidence="1">
    <location>
        <begin position="382"/>
        <end position="392"/>
    </location>
</feature>
<name>A0A316ZHM7_9BASI</name>
<feature type="compositionally biased region" description="Polar residues" evidence="1">
    <location>
        <begin position="591"/>
        <end position="602"/>
    </location>
</feature>
<proteinExistence type="predicted"/>
<reference evidence="2 3" key="1">
    <citation type="journal article" date="2018" name="Mol. Biol. Evol.">
        <title>Broad Genomic Sampling Reveals a Smut Pathogenic Ancestry of the Fungal Clade Ustilaginomycotina.</title>
        <authorList>
            <person name="Kijpornyongpan T."/>
            <person name="Mondo S.J."/>
            <person name="Barry K."/>
            <person name="Sandor L."/>
            <person name="Lee J."/>
            <person name="Lipzen A."/>
            <person name="Pangilinan J."/>
            <person name="LaButti K."/>
            <person name="Hainaut M."/>
            <person name="Henrissat B."/>
            <person name="Grigoriev I.V."/>
            <person name="Spatafora J.W."/>
            <person name="Aime M.C."/>
        </authorList>
    </citation>
    <scope>NUCLEOTIDE SEQUENCE [LARGE SCALE GENOMIC DNA]</scope>
    <source>
        <strain evidence="2 3">MCA 4186</strain>
    </source>
</reference>
<feature type="region of interest" description="Disordered" evidence="1">
    <location>
        <begin position="638"/>
        <end position="684"/>
    </location>
</feature>
<evidence type="ECO:0000313" key="3">
    <source>
        <dbReference type="Proteomes" id="UP000245946"/>
    </source>
</evidence>
<feature type="region of interest" description="Disordered" evidence="1">
    <location>
        <begin position="863"/>
        <end position="882"/>
    </location>
</feature>
<accession>A0A316ZHM7</accession>